<evidence type="ECO:0000313" key="2">
    <source>
        <dbReference type="Proteomes" id="UP001286313"/>
    </source>
</evidence>
<comment type="caution">
    <text evidence="1">The sequence shown here is derived from an EMBL/GenBank/DDBJ whole genome shotgun (WGS) entry which is preliminary data.</text>
</comment>
<keyword evidence="2" id="KW-1185">Reference proteome</keyword>
<dbReference type="EMBL" id="JAWQEG010000128">
    <property type="protein sequence ID" value="KAK3894223.1"/>
    <property type="molecule type" value="Genomic_DNA"/>
</dbReference>
<name>A0AAE1GJ12_PETCI</name>
<proteinExistence type="predicted"/>
<evidence type="ECO:0000313" key="1">
    <source>
        <dbReference type="EMBL" id="KAK3894223.1"/>
    </source>
</evidence>
<dbReference type="Proteomes" id="UP001286313">
    <property type="component" value="Unassembled WGS sequence"/>
</dbReference>
<reference evidence="1" key="1">
    <citation type="submission" date="2023-10" db="EMBL/GenBank/DDBJ databases">
        <title>Genome assemblies of two species of porcelain crab, Petrolisthes cinctipes and Petrolisthes manimaculis (Anomura: Porcellanidae).</title>
        <authorList>
            <person name="Angst P."/>
        </authorList>
    </citation>
    <scope>NUCLEOTIDE SEQUENCE</scope>
    <source>
        <strain evidence="1">PB745_01</strain>
        <tissue evidence="1">Gill</tissue>
    </source>
</reference>
<dbReference type="AlphaFoldDB" id="A0AAE1GJ12"/>
<sequence length="89" mass="10460">MSFSSSGIPLFRHQQSTCYPSGLARDPPRYNDYSYYTVGPTILDDLTERDTWIWHNFGFLKKHLSTSNPRLLVRNRAGKAARVVVRRWW</sequence>
<accession>A0AAE1GJ12</accession>
<organism evidence="1 2">
    <name type="scientific">Petrolisthes cinctipes</name>
    <name type="common">Flat porcelain crab</name>
    <dbReference type="NCBI Taxonomy" id="88211"/>
    <lineage>
        <taxon>Eukaryota</taxon>
        <taxon>Metazoa</taxon>
        <taxon>Ecdysozoa</taxon>
        <taxon>Arthropoda</taxon>
        <taxon>Crustacea</taxon>
        <taxon>Multicrustacea</taxon>
        <taxon>Malacostraca</taxon>
        <taxon>Eumalacostraca</taxon>
        <taxon>Eucarida</taxon>
        <taxon>Decapoda</taxon>
        <taxon>Pleocyemata</taxon>
        <taxon>Anomura</taxon>
        <taxon>Galatheoidea</taxon>
        <taxon>Porcellanidae</taxon>
        <taxon>Petrolisthes</taxon>
    </lineage>
</organism>
<gene>
    <name evidence="1" type="ORF">Pcinc_001985</name>
</gene>
<protein>
    <submittedName>
        <fullName evidence="1">Uncharacterized protein</fullName>
    </submittedName>
</protein>